<dbReference type="AlphaFoldDB" id="A0A0F9PVA5"/>
<evidence type="ECO:0000259" key="1">
    <source>
        <dbReference type="PROSITE" id="PS51379"/>
    </source>
</evidence>
<gene>
    <name evidence="2" type="ORF">LCGC14_1091760</name>
</gene>
<dbReference type="Gene3D" id="3.30.70.20">
    <property type="match status" value="1"/>
</dbReference>
<organism evidence="2">
    <name type="scientific">marine sediment metagenome</name>
    <dbReference type="NCBI Taxonomy" id="412755"/>
    <lineage>
        <taxon>unclassified sequences</taxon>
        <taxon>metagenomes</taxon>
        <taxon>ecological metagenomes</taxon>
    </lineage>
</organism>
<dbReference type="Pfam" id="PF13237">
    <property type="entry name" value="Fer4_10"/>
    <property type="match status" value="1"/>
</dbReference>
<feature type="domain" description="4Fe-4S ferredoxin-type" evidence="1">
    <location>
        <begin position="315"/>
        <end position="344"/>
    </location>
</feature>
<proteinExistence type="predicted"/>
<dbReference type="PROSITE" id="PS51379">
    <property type="entry name" value="4FE4S_FER_2"/>
    <property type="match status" value="2"/>
</dbReference>
<evidence type="ECO:0000313" key="2">
    <source>
        <dbReference type="EMBL" id="KKN04996.1"/>
    </source>
</evidence>
<name>A0A0F9PVA5_9ZZZZ</name>
<sequence>MTNQNSNTEISVYRELQQLLHTLPIGFPETKSGADIRILKHLFSPEEAKIAIYMKFSWDNLEPVEVINERAKDLGYTVEELKERLDKMVSKGAITGYKKGGTKIYSLAMFMVGMFEWQVNKITKEFADDMHQFMKGGFAMEAASTQITPLRTIPVEASLTHELNVASYEELESIIETAEGPFALFNCVCKQLFDVIERPCKATNRREVCMSWGDMAKFYIDEGWGRQITKEEVKDVLKKNQEEGLILQPGNSQKPIFICSCCSCCCETLTGIKKLPNPADYVTTNHYAEVDSDLCAGCESCFDICQMTAITIEDNISSVNRKRCIGCGNCVAVCTSGAMALKKKDKLWVPPETEVDLYNKIGERKKVLIEREKKRQLRKEKRFNNLN</sequence>
<feature type="domain" description="4Fe-4S ferredoxin-type" evidence="1">
    <location>
        <begin position="286"/>
        <end position="314"/>
    </location>
</feature>
<protein>
    <recommendedName>
        <fullName evidence="1">4Fe-4S ferredoxin-type domain-containing protein</fullName>
    </recommendedName>
</protein>
<reference evidence="2" key="1">
    <citation type="journal article" date="2015" name="Nature">
        <title>Complex archaea that bridge the gap between prokaryotes and eukaryotes.</title>
        <authorList>
            <person name="Spang A."/>
            <person name="Saw J.H."/>
            <person name="Jorgensen S.L."/>
            <person name="Zaremba-Niedzwiedzka K."/>
            <person name="Martijn J."/>
            <person name="Lind A.E."/>
            <person name="van Eijk R."/>
            <person name="Schleper C."/>
            <person name="Guy L."/>
            <person name="Ettema T.J."/>
        </authorList>
    </citation>
    <scope>NUCLEOTIDE SEQUENCE</scope>
</reference>
<comment type="caution">
    <text evidence="2">The sequence shown here is derived from an EMBL/GenBank/DDBJ whole genome shotgun (WGS) entry which is preliminary data.</text>
</comment>
<dbReference type="EMBL" id="LAZR01004855">
    <property type="protein sequence ID" value="KKN04996.1"/>
    <property type="molecule type" value="Genomic_DNA"/>
</dbReference>
<accession>A0A0F9PVA5</accession>
<dbReference type="InterPro" id="IPR017896">
    <property type="entry name" value="4Fe4S_Fe-S-bd"/>
</dbReference>
<dbReference type="SUPFAM" id="SSF54862">
    <property type="entry name" value="4Fe-4S ferredoxins"/>
    <property type="match status" value="1"/>
</dbReference>